<evidence type="ECO:0000256" key="2">
    <source>
        <dbReference type="ARBA" id="ARBA00009035"/>
    </source>
</evidence>
<dbReference type="GO" id="GO:0009295">
    <property type="term" value="C:nucleoid"/>
    <property type="evidence" value="ECO:0007669"/>
    <property type="project" value="UniProtKB-SubCell"/>
</dbReference>
<name>A0A1I6UGD3_9GAMM</name>
<keyword evidence="5" id="KW-1185">Reference proteome</keyword>
<protein>
    <submittedName>
        <fullName evidence="4">Nucleoid-associated protein</fullName>
    </submittedName>
</protein>
<dbReference type="PANTHER" id="PTHR38772:SF1">
    <property type="entry name" value="NUCLEOID-ASSOCIATED PROTEIN YEJK"/>
    <property type="match status" value="1"/>
</dbReference>
<dbReference type="EMBL" id="FOZU01000016">
    <property type="protein sequence ID" value="SFT00448.1"/>
    <property type="molecule type" value="Genomic_DNA"/>
</dbReference>
<reference evidence="5" key="1">
    <citation type="submission" date="2016-10" db="EMBL/GenBank/DDBJ databases">
        <authorList>
            <person name="Varghese N."/>
            <person name="Submissions S."/>
        </authorList>
    </citation>
    <scope>NUCLEOTIDE SEQUENCE [LARGE SCALE GENOMIC DNA]</scope>
    <source>
        <strain evidence="5">ANC 5076</strain>
    </source>
</reference>
<comment type="subcellular location">
    <subcellularLocation>
        <location evidence="1">Cytoplasm</location>
        <location evidence="1">Nucleoid</location>
    </subcellularLocation>
</comment>
<evidence type="ECO:0000256" key="3">
    <source>
        <dbReference type="ARBA" id="ARBA00022490"/>
    </source>
</evidence>
<evidence type="ECO:0000313" key="4">
    <source>
        <dbReference type="EMBL" id="SFT00448.1"/>
    </source>
</evidence>
<sequence length="337" mass="37936">MSCVISAFIVHKLVRDNNQLRAEQGPGILPMNDSIQRLMDKLHEKYIQQGGRSFGTFETDQVTFPISKFLEASNIVTNHTQFYDLSLNILQHLVAKASHTSATGGWVVICLYQHSNHQNLSVAVVNEVVGAGINENFEVEESIYIDLSKLRHAGRIDLTKWQNGANNYVSFIKAIRDSTYFKEFLGCNTTINSVVESNNVINAIHRYCHDNNLNYDDRKAIESRAYDFLKSASQANAPINVEHLANAAAPEDSENLKEFLSSDEFQINDGFVPDLRSLKKLLELTTKSSFWNIKINREAFNNGADYDPETKILTIPVTDPSDQAEFAKEVQGIDEDD</sequence>
<dbReference type="Pfam" id="PF04245">
    <property type="entry name" value="NA37"/>
    <property type="match status" value="1"/>
</dbReference>
<dbReference type="InterPro" id="IPR007358">
    <property type="entry name" value="Nucleoid_associated_NdpA"/>
</dbReference>
<dbReference type="PANTHER" id="PTHR38772">
    <property type="match status" value="1"/>
</dbReference>
<dbReference type="RefSeq" id="WP_074946564.1">
    <property type="nucleotide sequence ID" value="NZ_FOZU01000016.1"/>
</dbReference>
<evidence type="ECO:0000313" key="5">
    <source>
        <dbReference type="Proteomes" id="UP000182827"/>
    </source>
</evidence>
<gene>
    <name evidence="4" type="ORF">SAMN05444586_10165</name>
</gene>
<accession>A0A1I6UGD3</accession>
<comment type="similarity">
    <text evidence="2">Belongs to the YejK family.</text>
</comment>
<evidence type="ECO:0000256" key="1">
    <source>
        <dbReference type="ARBA" id="ARBA00004453"/>
    </source>
</evidence>
<organism evidence="4 5">
    <name type="scientific">Acinetobacter bohemicus</name>
    <dbReference type="NCBI Taxonomy" id="1435036"/>
    <lineage>
        <taxon>Bacteria</taxon>
        <taxon>Pseudomonadati</taxon>
        <taxon>Pseudomonadota</taxon>
        <taxon>Gammaproteobacteria</taxon>
        <taxon>Moraxellales</taxon>
        <taxon>Moraxellaceae</taxon>
        <taxon>Acinetobacter</taxon>
    </lineage>
</organism>
<dbReference type="Proteomes" id="UP000182827">
    <property type="component" value="Unassembled WGS sequence"/>
</dbReference>
<proteinExistence type="inferred from homology"/>
<dbReference type="AlphaFoldDB" id="A0A1I6UGD3"/>
<keyword evidence="3" id="KW-0963">Cytoplasm</keyword>